<dbReference type="PANTHER" id="PTHR38779:SF2">
    <property type="entry name" value="TYPE II SECRETION SYSTEM PROTEIN I-RELATED"/>
    <property type="match status" value="1"/>
</dbReference>
<keyword evidence="7 9" id="KW-1133">Transmembrane helix</keyword>
<dbReference type="PANTHER" id="PTHR38779">
    <property type="entry name" value="TYPE II SECRETION SYSTEM PROTEIN I-RELATED"/>
    <property type="match status" value="1"/>
</dbReference>
<evidence type="ECO:0000313" key="10">
    <source>
        <dbReference type="EMBL" id="MFD1009226.1"/>
    </source>
</evidence>
<gene>
    <name evidence="10" type="ORF">ACFQ1C_13845</name>
</gene>
<dbReference type="InterPro" id="IPR012902">
    <property type="entry name" value="N_methyl_site"/>
</dbReference>
<reference evidence="11" key="1">
    <citation type="journal article" date="2019" name="Int. J. Syst. Evol. Microbiol.">
        <title>The Global Catalogue of Microorganisms (GCM) 10K type strain sequencing project: providing services to taxonomists for standard genome sequencing and annotation.</title>
        <authorList>
            <consortium name="The Broad Institute Genomics Platform"/>
            <consortium name="The Broad Institute Genome Sequencing Center for Infectious Disease"/>
            <person name="Wu L."/>
            <person name="Ma J."/>
        </authorList>
    </citation>
    <scope>NUCLEOTIDE SEQUENCE [LARGE SCALE GENOMIC DNA]</scope>
    <source>
        <strain evidence="11">CCUG 60525</strain>
    </source>
</reference>
<sequence length="163" mass="17684">MKRQGGFGLIEVMIAFVIVVVTAGSLLQLSKQYLEYSRDGRSREVALRLLESKLDELRHQQSLAGYQAVSSSNEVRIVSDVIFNIDWTVQGQDWDPAQSQWISLGAGPLGDKKDLQVSVAWQNGRGEAKSMTLQSAIAPLVPIYAGPFGERDPSLGPGVGGPD</sequence>
<evidence type="ECO:0000313" key="11">
    <source>
        <dbReference type="Proteomes" id="UP001597048"/>
    </source>
</evidence>
<dbReference type="InterPro" id="IPR010052">
    <property type="entry name" value="T2SS_protein-GspI"/>
</dbReference>
<dbReference type="RefSeq" id="WP_379559259.1">
    <property type="nucleotide sequence ID" value="NZ_JBHTJS010000058.1"/>
</dbReference>
<keyword evidence="11" id="KW-1185">Reference proteome</keyword>
<comment type="caution">
    <text evidence="10">The sequence shown here is derived from an EMBL/GenBank/DDBJ whole genome shotgun (WGS) entry which is preliminary data.</text>
</comment>
<name>A0ABW3KM10_9GAMM</name>
<keyword evidence="4" id="KW-0488">Methylation</keyword>
<evidence type="ECO:0000256" key="3">
    <source>
        <dbReference type="ARBA" id="ARBA00022475"/>
    </source>
</evidence>
<evidence type="ECO:0000256" key="5">
    <source>
        <dbReference type="ARBA" id="ARBA00022519"/>
    </source>
</evidence>
<accession>A0ABW3KM10</accession>
<evidence type="ECO:0000256" key="2">
    <source>
        <dbReference type="ARBA" id="ARBA00008358"/>
    </source>
</evidence>
<dbReference type="EMBL" id="JBHTJS010000058">
    <property type="protein sequence ID" value="MFD1009226.1"/>
    <property type="molecule type" value="Genomic_DNA"/>
</dbReference>
<evidence type="ECO:0000256" key="1">
    <source>
        <dbReference type="ARBA" id="ARBA00004377"/>
    </source>
</evidence>
<proteinExistence type="inferred from homology"/>
<keyword evidence="6 9" id="KW-0812">Transmembrane</keyword>
<dbReference type="Proteomes" id="UP001597048">
    <property type="component" value="Unassembled WGS sequence"/>
</dbReference>
<keyword evidence="5" id="KW-0997">Cell inner membrane</keyword>
<evidence type="ECO:0000256" key="6">
    <source>
        <dbReference type="ARBA" id="ARBA00022692"/>
    </source>
</evidence>
<dbReference type="Pfam" id="PF07963">
    <property type="entry name" value="N_methyl"/>
    <property type="match status" value="1"/>
</dbReference>
<evidence type="ECO:0000256" key="8">
    <source>
        <dbReference type="ARBA" id="ARBA00023136"/>
    </source>
</evidence>
<comment type="subcellular location">
    <subcellularLocation>
        <location evidence="1">Cell inner membrane</location>
        <topology evidence="1">Single-pass membrane protein</topology>
    </subcellularLocation>
</comment>
<keyword evidence="8 9" id="KW-0472">Membrane</keyword>
<evidence type="ECO:0000256" key="4">
    <source>
        <dbReference type="ARBA" id="ARBA00022481"/>
    </source>
</evidence>
<keyword evidence="3" id="KW-1003">Cell membrane</keyword>
<evidence type="ECO:0000256" key="9">
    <source>
        <dbReference type="SAM" id="Phobius"/>
    </source>
</evidence>
<feature type="transmembrane region" description="Helical" evidence="9">
    <location>
        <begin position="6"/>
        <end position="29"/>
    </location>
</feature>
<protein>
    <submittedName>
        <fullName evidence="10">Prepilin-type N-terminal cleavage/methylation domain-containing protein</fullName>
    </submittedName>
</protein>
<comment type="similarity">
    <text evidence="2">Belongs to the GSP I family.</text>
</comment>
<evidence type="ECO:0000256" key="7">
    <source>
        <dbReference type="ARBA" id="ARBA00022989"/>
    </source>
</evidence>
<organism evidence="10 11">
    <name type="scientific">Oceanisphaera ostreae</name>
    <dbReference type="NCBI Taxonomy" id="914151"/>
    <lineage>
        <taxon>Bacteria</taxon>
        <taxon>Pseudomonadati</taxon>
        <taxon>Pseudomonadota</taxon>
        <taxon>Gammaproteobacteria</taxon>
        <taxon>Aeromonadales</taxon>
        <taxon>Aeromonadaceae</taxon>
        <taxon>Oceanisphaera</taxon>
    </lineage>
</organism>